<dbReference type="InterPro" id="IPR052781">
    <property type="entry name" value="Cys_protease_inhibitor_I42"/>
</dbReference>
<keyword evidence="2" id="KW-0789">Thiol protease inhibitor</keyword>
<dbReference type="Gene3D" id="2.60.40.2020">
    <property type="match status" value="1"/>
</dbReference>
<evidence type="ECO:0000313" key="4">
    <source>
        <dbReference type="EMBL" id="MBM7799400.1"/>
    </source>
</evidence>
<dbReference type="PANTHER" id="PTHR36530:SF1">
    <property type="entry name" value="AMOEBIASIN-1"/>
    <property type="match status" value="1"/>
</dbReference>
<evidence type="ECO:0000256" key="2">
    <source>
        <dbReference type="ARBA" id="ARBA00022704"/>
    </source>
</evidence>
<accession>A0ABS2RK65</accession>
<dbReference type="EMBL" id="JAFBCF010000001">
    <property type="protein sequence ID" value="MBM7799400.1"/>
    <property type="molecule type" value="Genomic_DNA"/>
</dbReference>
<proteinExistence type="predicted"/>
<dbReference type="InterPro" id="IPR036331">
    <property type="entry name" value="Chagasin-like_sf"/>
</dbReference>
<dbReference type="SUPFAM" id="SSF141066">
    <property type="entry name" value="ICP-like"/>
    <property type="match status" value="1"/>
</dbReference>
<evidence type="ECO:0000256" key="1">
    <source>
        <dbReference type="ARBA" id="ARBA00022690"/>
    </source>
</evidence>
<gene>
    <name evidence="4" type="ORF">JOE57_002321</name>
</gene>
<organism evidence="4 5">
    <name type="scientific">Microlunatus panaciterrae</name>
    <dbReference type="NCBI Taxonomy" id="400768"/>
    <lineage>
        <taxon>Bacteria</taxon>
        <taxon>Bacillati</taxon>
        <taxon>Actinomycetota</taxon>
        <taxon>Actinomycetes</taxon>
        <taxon>Propionibacteriales</taxon>
        <taxon>Propionibacteriaceae</taxon>
        <taxon>Microlunatus</taxon>
    </lineage>
</organism>
<dbReference type="InterPro" id="IPR018990">
    <property type="entry name" value="Prot_inh_I42_chagasin"/>
</dbReference>
<sequence length="116" mass="12420">MGELTLDQDSAGGIFKVVVGDTITLTLRENPTTGFRWQLEPRPSQLLAPEGAHFTVGPHPGVGSGGVRTWRFRAITPGPVVVDARLGRAWEGEAAAIERFSVSLDISPADPSVDER</sequence>
<keyword evidence="5" id="KW-1185">Reference proteome</keyword>
<name>A0ABS2RK65_9ACTN</name>
<comment type="caution">
    <text evidence="4">The sequence shown here is derived from an EMBL/GenBank/DDBJ whole genome shotgun (WGS) entry which is preliminary data.</text>
</comment>
<dbReference type="PANTHER" id="PTHR36530">
    <property type="entry name" value="INHIBITOR OF CYSTEINE PEPTIDASE"/>
    <property type="match status" value="1"/>
</dbReference>
<dbReference type="Pfam" id="PF09394">
    <property type="entry name" value="Inhibitor_I42"/>
    <property type="match status" value="1"/>
</dbReference>
<dbReference type="Proteomes" id="UP000704762">
    <property type="component" value="Unassembled WGS sequence"/>
</dbReference>
<keyword evidence="1" id="KW-0646">Protease inhibitor</keyword>
<reference evidence="4 5" key="1">
    <citation type="submission" date="2021-01" db="EMBL/GenBank/DDBJ databases">
        <title>Sequencing the genomes of 1000 actinobacteria strains.</title>
        <authorList>
            <person name="Klenk H.-P."/>
        </authorList>
    </citation>
    <scope>NUCLEOTIDE SEQUENCE [LARGE SCALE GENOMIC DNA]</scope>
    <source>
        <strain evidence="4 5">DSM 18662</strain>
    </source>
</reference>
<evidence type="ECO:0000259" key="3">
    <source>
        <dbReference type="Pfam" id="PF09394"/>
    </source>
</evidence>
<dbReference type="RefSeq" id="WP_204918131.1">
    <property type="nucleotide sequence ID" value="NZ_BAAAQP010000003.1"/>
</dbReference>
<protein>
    <submittedName>
        <fullName evidence="4">Inhibitor of cysteine peptidase</fullName>
    </submittedName>
</protein>
<feature type="domain" description="Proteinase inhibitor I42 chagasin" evidence="3">
    <location>
        <begin position="17"/>
        <end position="102"/>
    </location>
</feature>
<evidence type="ECO:0000313" key="5">
    <source>
        <dbReference type="Proteomes" id="UP000704762"/>
    </source>
</evidence>